<dbReference type="AlphaFoldDB" id="A0A8C9HUG8"/>
<sequence>MKLLRIIRKRLSGCPRTYFHKEKTPKILKVAEFFNYSKSRIPILPCKFLLSYRIILLELEY</sequence>
<reference evidence="1" key="1">
    <citation type="submission" date="2025-08" db="UniProtKB">
        <authorList>
            <consortium name="Ensembl"/>
        </authorList>
    </citation>
    <scope>IDENTIFICATION</scope>
</reference>
<protein>
    <submittedName>
        <fullName evidence="1">Uncharacterized protein</fullName>
    </submittedName>
</protein>
<evidence type="ECO:0000313" key="2">
    <source>
        <dbReference type="Proteomes" id="UP000694416"/>
    </source>
</evidence>
<evidence type="ECO:0000313" key="1">
    <source>
        <dbReference type="Ensembl" id="ENSPTEP00000026316.1"/>
    </source>
</evidence>
<dbReference type="Proteomes" id="UP000694416">
    <property type="component" value="Unplaced"/>
</dbReference>
<proteinExistence type="predicted"/>
<keyword evidence="2" id="KW-1185">Reference proteome</keyword>
<reference evidence="1" key="2">
    <citation type="submission" date="2025-09" db="UniProtKB">
        <authorList>
            <consortium name="Ensembl"/>
        </authorList>
    </citation>
    <scope>IDENTIFICATION</scope>
</reference>
<accession>A0A8C9HUG8</accession>
<dbReference type="Ensembl" id="ENSPTET00000037039.1">
    <property type="protein sequence ID" value="ENSPTEP00000026316.1"/>
    <property type="gene ID" value="ENSPTEG00000026402.1"/>
</dbReference>
<name>A0A8C9HUG8_9PRIM</name>
<organism evidence="1 2">
    <name type="scientific">Piliocolobus tephrosceles</name>
    <name type="common">Ugandan red Colobus</name>
    <dbReference type="NCBI Taxonomy" id="591936"/>
    <lineage>
        <taxon>Eukaryota</taxon>
        <taxon>Metazoa</taxon>
        <taxon>Chordata</taxon>
        <taxon>Craniata</taxon>
        <taxon>Vertebrata</taxon>
        <taxon>Euteleostomi</taxon>
        <taxon>Mammalia</taxon>
        <taxon>Eutheria</taxon>
        <taxon>Euarchontoglires</taxon>
        <taxon>Primates</taxon>
        <taxon>Haplorrhini</taxon>
        <taxon>Catarrhini</taxon>
        <taxon>Cercopithecidae</taxon>
        <taxon>Colobinae</taxon>
        <taxon>Piliocolobus</taxon>
    </lineage>
</organism>